<organism evidence="2 3">
    <name type="scientific">Phormidesmis priestleyi Ana</name>
    <dbReference type="NCBI Taxonomy" id="1666911"/>
    <lineage>
        <taxon>Bacteria</taxon>
        <taxon>Bacillati</taxon>
        <taxon>Cyanobacteriota</taxon>
        <taxon>Cyanophyceae</taxon>
        <taxon>Leptolyngbyales</taxon>
        <taxon>Leptolyngbyaceae</taxon>
        <taxon>Phormidesmis</taxon>
    </lineage>
</organism>
<evidence type="ECO:0000256" key="1">
    <source>
        <dbReference type="SAM" id="Phobius"/>
    </source>
</evidence>
<sequence length="210" mass="22902">MNMTSDIADDIADIATDVATGPERLPPTDSFKISPLIQLTLTSLYIALVIPLPFLAAVTAAPVSPTLLWALLPIGGLALWSGLSERVVVNEAEIAVTYPRWVQAFGRRGWSLPWQEITALKPRSTGQGGIVYYFLSRSQDKAYLLPMRVVGFARLMRYIDAKADIDTQDVRPLAQPWMYVILLAVTGLLLLVDIWAIAQAQTGLLPLGAG</sequence>
<name>A0A0P7YUV0_9CYAN</name>
<proteinExistence type="predicted"/>
<protein>
    <submittedName>
        <fullName evidence="2">Uncharacterized protein</fullName>
    </submittedName>
</protein>
<reference evidence="2 3" key="1">
    <citation type="submission" date="2015-09" db="EMBL/GenBank/DDBJ databases">
        <title>Identification and resolution of microdiversity through metagenomic sequencing of parallel consortia.</title>
        <authorList>
            <person name="Nelson W.C."/>
            <person name="Romine M.F."/>
            <person name="Lindemann S.R."/>
        </authorList>
    </citation>
    <scope>NUCLEOTIDE SEQUENCE [LARGE SCALE GENOMIC DNA]</scope>
    <source>
        <strain evidence="2">Ana</strain>
    </source>
</reference>
<keyword evidence="1" id="KW-1133">Transmembrane helix</keyword>
<keyword evidence="1" id="KW-0812">Transmembrane</keyword>
<dbReference type="Proteomes" id="UP000050465">
    <property type="component" value="Unassembled WGS sequence"/>
</dbReference>
<evidence type="ECO:0000313" key="2">
    <source>
        <dbReference type="EMBL" id="KPQ34292.1"/>
    </source>
</evidence>
<accession>A0A0P7YUV0</accession>
<feature type="transmembrane region" description="Helical" evidence="1">
    <location>
        <begin position="177"/>
        <end position="198"/>
    </location>
</feature>
<feature type="transmembrane region" description="Helical" evidence="1">
    <location>
        <begin position="39"/>
        <end position="60"/>
    </location>
</feature>
<dbReference type="EMBL" id="LJZR01000021">
    <property type="protein sequence ID" value="KPQ34292.1"/>
    <property type="molecule type" value="Genomic_DNA"/>
</dbReference>
<comment type="caution">
    <text evidence="2">The sequence shown here is derived from an EMBL/GenBank/DDBJ whole genome shotgun (WGS) entry which is preliminary data.</text>
</comment>
<dbReference type="AlphaFoldDB" id="A0A0P7YUV0"/>
<keyword evidence="1" id="KW-0472">Membrane</keyword>
<dbReference type="STRING" id="1666911.HLUCCA11_15345"/>
<gene>
    <name evidence="2" type="ORF">HLUCCA11_15345</name>
</gene>
<evidence type="ECO:0000313" key="3">
    <source>
        <dbReference type="Proteomes" id="UP000050465"/>
    </source>
</evidence>
<dbReference type="PATRIC" id="fig|1666911.3.peg.354"/>
<feature type="transmembrane region" description="Helical" evidence="1">
    <location>
        <begin position="66"/>
        <end position="83"/>
    </location>
</feature>